<dbReference type="Gene3D" id="3.40.50.620">
    <property type="entry name" value="HUPs"/>
    <property type="match status" value="1"/>
</dbReference>
<name>A0AAW2H652_9NEOP</name>
<dbReference type="EC" id="6.1.1.2" evidence="2"/>
<evidence type="ECO:0000256" key="8">
    <source>
        <dbReference type="ARBA" id="ARBA00030268"/>
    </source>
</evidence>
<keyword evidence="3 9" id="KW-0436">Ligase</keyword>
<keyword evidence="4 9" id="KW-0547">Nucleotide-binding</keyword>
<evidence type="ECO:0000313" key="10">
    <source>
        <dbReference type="EMBL" id="KAL0263843.1"/>
    </source>
</evidence>
<dbReference type="InterPro" id="IPR050203">
    <property type="entry name" value="Trp-tRNA_synthetase"/>
</dbReference>
<keyword evidence="7 9" id="KW-0030">Aminoacyl-tRNA synthetase</keyword>
<evidence type="ECO:0000256" key="9">
    <source>
        <dbReference type="RuleBase" id="RU363036"/>
    </source>
</evidence>
<sequence length="226" mass="25896">MIQFKEKSGNNKEKASCGLYFYPVLMAADILLYNSNIVPVGEDQKQHLEFTRDVATAFNSYYNTSFFNIPEPYILPGSRVMSLKDGTKKMSKSDPSDFSKILFSDSDENIVKKIKKAKTDSQPIDNNIDDLKKRPEAYNLLNIYSLVTKTSLDESLSKFKGLGFALVKQELIDILIKLIKPLRLRYNELLQDKSYLIKVLKDNTEKVRNIAHNNLVEIKKIIGFIE</sequence>
<comment type="similarity">
    <text evidence="1 9">Belongs to the class-I aminoacyl-tRNA synthetase family.</text>
</comment>
<dbReference type="GO" id="GO:0004830">
    <property type="term" value="F:tryptophan-tRNA ligase activity"/>
    <property type="evidence" value="ECO:0007669"/>
    <property type="project" value="UniProtKB-EC"/>
</dbReference>
<dbReference type="Gene3D" id="1.10.240.10">
    <property type="entry name" value="Tyrosyl-Transfer RNA Synthetase"/>
    <property type="match status" value="1"/>
</dbReference>
<dbReference type="Pfam" id="PF00579">
    <property type="entry name" value="tRNA-synt_1b"/>
    <property type="match status" value="1"/>
</dbReference>
<dbReference type="PRINTS" id="PR01039">
    <property type="entry name" value="TRNASYNTHTRP"/>
</dbReference>
<evidence type="ECO:0000256" key="4">
    <source>
        <dbReference type="ARBA" id="ARBA00022741"/>
    </source>
</evidence>
<keyword evidence="6 9" id="KW-0648">Protein biosynthesis</keyword>
<gene>
    <name evidence="10" type="ORF">PYX00_011144</name>
</gene>
<protein>
    <recommendedName>
        <fullName evidence="2">tryptophan--tRNA ligase</fullName>
        <ecNumber evidence="2">6.1.1.2</ecNumber>
    </recommendedName>
    <alternativeName>
        <fullName evidence="8">Tryptophanyl-tRNA synthetase</fullName>
    </alternativeName>
</protein>
<dbReference type="PANTHER" id="PTHR43766:SF1">
    <property type="entry name" value="TRYPTOPHAN--TRNA LIGASE, MITOCHONDRIAL"/>
    <property type="match status" value="1"/>
</dbReference>
<dbReference type="NCBIfam" id="TIGR00233">
    <property type="entry name" value="trpS"/>
    <property type="match status" value="1"/>
</dbReference>
<evidence type="ECO:0000256" key="2">
    <source>
        <dbReference type="ARBA" id="ARBA00013161"/>
    </source>
</evidence>
<dbReference type="InterPro" id="IPR014729">
    <property type="entry name" value="Rossmann-like_a/b/a_fold"/>
</dbReference>
<dbReference type="GO" id="GO:0006436">
    <property type="term" value="P:tryptophanyl-tRNA aminoacylation"/>
    <property type="evidence" value="ECO:0007669"/>
    <property type="project" value="InterPro"/>
</dbReference>
<dbReference type="GO" id="GO:0005524">
    <property type="term" value="F:ATP binding"/>
    <property type="evidence" value="ECO:0007669"/>
    <property type="project" value="UniProtKB-KW"/>
</dbReference>
<evidence type="ECO:0000256" key="3">
    <source>
        <dbReference type="ARBA" id="ARBA00022598"/>
    </source>
</evidence>
<organism evidence="10">
    <name type="scientific">Menopon gallinae</name>
    <name type="common">poultry shaft louse</name>
    <dbReference type="NCBI Taxonomy" id="328185"/>
    <lineage>
        <taxon>Eukaryota</taxon>
        <taxon>Metazoa</taxon>
        <taxon>Ecdysozoa</taxon>
        <taxon>Arthropoda</taxon>
        <taxon>Hexapoda</taxon>
        <taxon>Insecta</taxon>
        <taxon>Pterygota</taxon>
        <taxon>Neoptera</taxon>
        <taxon>Paraneoptera</taxon>
        <taxon>Psocodea</taxon>
        <taxon>Troctomorpha</taxon>
        <taxon>Phthiraptera</taxon>
        <taxon>Amblycera</taxon>
        <taxon>Menoponidae</taxon>
        <taxon>Menopon</taxon>
    </lineage>
</organism>
<evidence type="ECO:0000256" key="5">
    <source>
        <dbReference type="ARBA" id="ARBA00022840"/>
    </source>
</evidence>
<dbReference type="AlphaFoldDB" id="A0AAW2H652"/>
<dbReference type="SUPFAM" id="SSF52374">
    <property type="entry name" value="Nucleotidylyl transferase"/>
    <property type="match status" value="1"/>
</dbReference>
<dbReference type="InterPro" id="IPR002306">
    <property type="entry name" value="Trp-tRNA-ligase"/>
</dbReference>
<evidence type="ECO:0000256" key="6">
    <source>
        <dbReference type="ARBA" id="ARBA00022917"/>
    </source>
</evidence>
<evidence type="ECO:0000256" key="1">
    <source>
        <dbReference type="ARBA" id="ARBA00005594"/>
    </source>
</evidence>
<proteinExistence type="inferred from homology"/>
<evidence type="ECO:0000256" key="7">
    <source>
        <dbReference type="ARBA" id="ARBA00023146"/>
    </source>
</evidence>
<keyword evidence="5 9" id="KW-0067">ATP-binding</keyword>
<reference evidence="10" key="1">
    <citation type="journal article" date="2024" name="Gigascience">
        <title>Chromosome-level genome of the poultry shaft louse Menopon gallinae provides insight into the host-switching and adaptive evolution of parasitic lice.</title>
        <authorList>
            <person name="Xu Y."/>
            <person name="Ma L."/>
            <person name="Liu S."/>
            <person name="Liang Y."/>
            <person name="Liu Q."/>
            <person name="He Z."/>
            <person name="Tian L."/>
            <person name="Duan Y."/>
            <person name="Cai W."/>
            <person name="Li H."/>
            <person name="Song F."/>
        </authorList>
    </citation>
    <scope>NUCLEOTIDE SEQUENCE</scope>
    <source>
        <strain evidence="10">Cailab_2023a</strain>
    </source>
</reference>
<dbReference type="EMBL" id="JARGDH010000093">
    <property type="protein sequence ID" value="KAL0263843.1"/>
    <property type="molecule type" value="Genomic_DNA"/>
</dbReference>
<dbReference type="InterPro" id="IPR002305">
    <property type="entry name" value="aa-tRNA-synth_Ic"/>
</dbReference>
<dbReference type="PANTHER" id="PTHR43766">
    <property type="entry name" value="TRYPTOPHAN--TRNA LIGASE, MITOCHONDRIAL"/>
    <property type="match status" value="1"/>
</dbReference>
<comment type="caution">
    <text evidence="10">The sequence shown here is derived from an EMBL/GenBank/DDBJ whole genome shotgun (WGS) entry which is preliminary data.</text>
</comment>
<accession>A0AAW2H652</accession>